<feature type="non-terminal residue" evidence="1">
    <location>
        <position position="197"/>
    </location>
</feature>
<proteinExistence type="predicted"/>
<gene>
    <name evidence="1" type="ORF">g.20981</name>
</gene>
<organism evidence="1">
    <name type="scientific">Clastoptera arizonana</name>
    <name type="common">Arizona spittle bug</name>
    <dbReference type="NCBI Taxonomy" id="38151"/>
    <lineage>
        <taxon>Eukaryota</taxon>
        <taxon>Metazoa</taxon>
        <taxon>Ecdysozoa</taxon>
        <taxon>Arthropoda</taxon>
        <taxon>Hexapoda</taxon>
        <taxon>Insecta</taxon>
        <taxon>Pterygota</taxon>
        <taxon>Neoptera</taxon>
        <taxon>Paraneoptera</taxon>
        <taxon>Hemiptera</taxon>
        <taxon>Auchenorrhyncha</taxon>
        <taxon>Cercopoidea</taxon>
        <taxon>Clastopteridae</taxon>
        <taxon>Clastoptera</taxon>
    </lineage>
</organism>
<dbReference type="EMBL" id="GEDC01007558">
    <property type="protein sequence ID" value="JAS29740.1"/>
    <property type="molecule type" value="Transcribed_RNA"/>
</dbReference>
<protein>
    <submittedName>
        <fullName evidence="1">Uncharacterized protein</fullName>
    </submittedName>
</protein>
<sequence>MPKNNNAPGPRVRADVDTLDLAAQIEYIKEDYTSFDITAIDVSLEDDSERRCHDVLWRVPGYELYNSLVTDTQPDTVTVDLMYTQYTFYNKCPYTCYVRAQRPLGYKSSPNSLAMWEPVMKKNETELVFRLSPLETIVFKHQHSTYSGLVPRVTSSGGRTAIHLLSLSIYREPLTDSGTTPALAGEHAIELTVVTRY</sequence>
<evidence type="ECO:0000313" key="1">
    <source>
        <dbReference type="EMBL" id="JAS29740.1"/>
    </source>
</evidence>
<accession>A0A1B6DVP9</accession>
<reference evidence="1" key="1">
    <citation type="submission" date="2015-12" db="EMBL/GenBank/DDBJ databases">
        <title>De novo transcriptome assembly of four potential Pierce s Disease insect vectors from Arizona vineyards.</title>
        <authorList>
            <person name="Tassone E.E."/>
        </authorList>
    </citation>
    <scope>NUCLEOTIDE SEQUENCE</scope>
</reference>
<dbReference type="AlphaFoldDB" id="A0A1B6DVP9"/>
<name>A0A1B6DVP9_9HEMI</name>